<dbReference type="Proteomes" id="UP000326062">
    <property type="component" value="Chromosome 6"/>
</dbReference>
<dbReference type="InterPro" id="IPR011547">
    <property type="entry name" value="SLC26A/SulP_dom"/>
</dbReference>
<comment type="caution">
    <text evidence="9">The sequence shown here is derived from an EMBL/GenBank/DDBJ whole genome shotgun (WGS) entry which is preliminary data.</text>
</comment>
<keyword evidence="3 7" id="KW-0812">Transmembrane</keyword>
<proteinExistence type="predicted"/>
<sequence>MPLKNKKQDNLSSKDSIKGNNQHSSRCRIPLEHKEESCNSFQQFETNDQHRPYPRSCQCHPTKPQNIIFGFLPILQWLPKCNLEENILGDVMSALTVGILLVPQPTAYSLLAGQECINGLHTSSFAGFIYFLLGTSHHISVGIFGATCLMITVYDAAHVAPSLGMVSDGSTLLSQTSGKICNTSGYDIIVDSMVTFKVGVYQAAMGFFQVGFVSVYLSDALLIILFGTVLSSELSTETDLLIGVGFSMFWFILYTQKPKTSLLGPTKEPEIFESMFAYKNCQAKSAIKLVHFESTLYYMNRDPLNPVLVSSVQFSCSVVVPHHRDCSAIQLLDTAGIYMMREVLKDYEAIGIQVLLANMTFAEDSQNLKDMYVPNGLSFSSD</sequence>
<dbReference type="PANTHER" id="PTHR11814">
    <property type="entry name" value="SULFATE TRANSPORTER"/>
    <property type="match status" value="1"/>
</dbReference>
<keyword evidence="4 7" id="KW-1133">Transmembrane helix</keyword>
<protein>
    <recommendedName>
        <fullName evidence="8">STAS domain-containing protein</fullName>
    </recommendedName>
</protein>
<feature type="region of interest" description="Disordered" evidence="6">
    <location>
        <begin position="1"/>
        <end position="26"/>
    </location>
</feature>
<reference evidence="9 10" key="1">
    <citation type="submission" date="2019-06" db="EMBL/GenBank/DDBJ databases">
        <title>Discovery of a novel chromosome fission-fusion reversal in muntjac.</title>
        <authorList>
            <person name="Mudd A.B."/>
            <person name="Bredeson J.V."/>
            <person name="Baum R."/>
            <person name="Hockemeyer D."/>
            <person name="Rokhsar D.S."/>
        </authorList>
    </citation>
    <scope>NUCLEOTIDE SEQUENCE [LARGE SCALE GENOMIC DNA]</scope>
    <source>
        <strain evidence="9">UCam_UCB_Mr</strain>
        <tissue evidence="9">Fibroblast cell line</tissue>
    </source>
</reference>
<evidence type="ECO:0000256" key="4">
    <source>
        <dbReference type="ARBA" id="ARBA00022989"/>
    </source>
</evidence>
<keyword evidence="5 7" id="KW-0472">Membrane</keyword>
<dbReference type="InterPro" id="IPR036513">
    <property type="entry name" value="STAS_dom_sf"/>
</dbReference>
<evidence type="ECO:0000313" key="9">
    <source>
        <dbReference type="EMBL" id="KAB0375483.1"/>
    </source>
</evidence>
<evidence type="ECO:0000256" key="3">
    <source>
        <dbReference type="ARBA" id="ARBA00022692"/>
    </source>
</evidence>
<dbReference type="Pfam" id="PF00916">
    <property type="entry name" value="Sulfate_transp"/>
    <property type="match status" value="1"/>
</dbReference>
<name>A0A5N3XQZ5_MUNRE</name>
<accession>A0A5N3XQZ5</accession>
<evidence type="ECO:0000259" key="8">
    <source>
        <dbReference type="PROSITE" id="PS50801"/>
    </source>
</evidence>
<feature type="domain" description="STAS" evidence="8">
    <location>
        <begin position="325"/>
        <end position="382"/>
    </location>
</feature>
<feature type="compositionally biased region" description="Polar residues" evidence="6">
    <location>
        <begin position="10"/>
        <end position="24"/>
    </location>
</feature>
<dbReference type="PROSITE" id="PS50801">
    <property type="entry name" value="STAS"/>
    <property type="match status" value="1"/>
</dbReference>
<evidence type="ECO:0000256" key="1">
    <source>
        <dbReference type="ARBA" id="ARBA00004141"/>
    </source>
</evidence>
<dbReference type="GO" id="GO:0055085">
    <property type="term" value="P:transmembrane transport"/>
    <property type="evidence" value="ECO:0007669"/>
    <property type="project" value="InterPro"/>
</dbReference>
<feature type="transmembrane region" description="Helical" evidence="7">
    <location>
        <begin position="238"/>
        <end position="255"/>
    </location>
</feature>
<comment type="subcellular location">
    <subcellularLocation>
        <location evidence="1">Membrane</location>
        <topology evidence="1">Multi-pass membrane protein</topology>
    </subcellularLocation>
</comment>
<organism evidence="9 10">
    <name type="scientific">Muntiacus reevesi</name>
    <name type="common">Reeves' muntjac</name>
    <name type="synonym">Cervus reevesi</name>
    <dbReference type="NCBI Taxonomy" id="9886"/>
    <lineage>
        <taxon>Eukaryota</taxon>
        <taxon>Metazoa</taxon>
        <taxon>Chordata</taxon>
        <taxon>Craniata</taxon>
        <taxon>Vertebrata</taxon>
        <taxon>Euteleostomi</taxon>
        <taxon>Mammalia</taxon>
        <taxon>Eutheria</taxon>
        <taxon>Laurasiatheria</taxon>
        <taxon>Artiodactyla</taxon>
        <taxon>Ruminantia</taxon>
        <taxon>Pecora</taxon>
        <taxon>Cervidae</taxon>
        <taxon>Muntiacinae</taxon>
        <taxon>Muntiacus</taxon>
    </lineage>
</organism>
<dbReference type="Gene3D" id="3.30.750.24">
    <property type="entry name" value="STAS domain"/>
    <property type="match status" value="1"/>
</dbReference>
<gene>
    <name evidence="9" type="ORF">FD755_012126</name>
</gene>
<keyword evidence="2" id="KW-0813">Transport</keyword>
<evidence type="ECO:0000313" key="10">
    <source>
        <dbReference type="Proteomes" id="UP000326062"/>
    </source>
</evidence>
<evidence type="ECO:0000256" key="2">
    <source>
        <dbReference type="ARBA" id="ARBA00022448"/>
    </source>
</evidence>
<dbReference type="InterPro" id="IPR002645">
    <property type="entry name" value="STAS_dom"/>
</dbReference>
<dbReference type="GO" id="GO:0016020">
    <property type="term" value="C:membrane"/>
    <property type="evidence" value="ECO:0007669"/>
    <property type="project" value="UniProtKB-SubCell"/>
</dbReference>
<dbReference type="AlphaFoldDB" id="A0A5N3XQZ5"/>
<evidence type="ECO:0000256" key="7">
    <source>
        <dbReference type="SAM" id="Phobius"/>
    </source>
</evidence>
<feature type="transmembrane region" description="Helical" evidence="7">
    <location>
        <begin position="203"/>
        <end position="226"/>
    </location>
</feature>
<keyword evidence="10" id="KW-1185">Reference proteome</keyword>
<evidence type="ECO:0000256" key="5">
    <source>
        <dbReference type="ARBA" id="ARBA00023136"/>
    </source>
</evidence>
<evidence type="ECO:0000256" key="6">
    <source>
        <dbReference type="SAM" id="MobiDB-lite"/>
    </source>
</evidence>
<dbReference type="EMBL" id="VCEB01000006">
    <property type="protein sequence ID" value="KAB0375483.1"/>
    <property type="molecule type" value="Genomic_DNA"/>
</dbReference>
<dbReference type="Pfam" id="PF01740">
    <property type="entry name" value="STAS"/>
    <property type="match status" value="1"/>
</dbReference>
<dbReference type="InterPro" id="IPR001902">
    <property type="entry name" value="SLC26A/SulP_fam"/>
</dbReference>